<dbReference type="EnsemblMetazoa" id="MESCA004292-RA">
    <property type="protein sequence ID" value="MESCA004292-PA"/>
    <property type="gene ID" value="MESCA004292"/>
</dbReference>
<dbReference type="GO" id="GO:0005643">
    <property type="term" value="C:nuclear pore"/>
    <property type="evidence" value="ECO:0007669"/>
    <property type="project" value="TreeGrafter"/>
</dbReference>
<organism evidence="3 4">
    <name type="scientific">Megaselia scalaris</name>
    <name type="common">Humpbacked fly</name>
    <name type="synonym">Phora scalaris</name>
    <dbReference type="NCBI Taxonomy" id="36166"/>
    <lineage>
        <taxon>Eukaryota</taxon>
        <taxon>Metazoa</taxon>
        <taxon>Ecdysozoa</taxon>
        <taxon>Arthropoda</taxon>
        <taxon>Hexapoda</taxon>
        <taxon>Insecta</taxon>
        <taxon>Pterygota</taxon>
        <taxon>Neoptera</taxon>
        <taxon>Endopterygota</taxon>
        <taxon>Diptera</taxon>
        <taxon>Brachycera</taxon>
        <taxon>Muscomorpha</taxon>
        <taxon>Platypezoidea</taxon>
        <taxon>Phoridae</taxon>
        <taxon>Megaseliini</taxon>
        <taxon>Megaselia</taxon>
    </lineage>
</organism>
<evidence type="ECO:0000313" key="4">
    <source>
        <dbReference type="Proteomes" id="UP000015102"/>
    </source>
</evidence>
<dbReference type="PANTHER" id="PTHR18898">
    <property type="entry name" value="NUCLEOPROTEIN TPR-RELATED"/>
    <property type="match status" value="1"/>
</dbReference>
<dbReference type="EMBL" id="CAQQ02034221">
    <property type="status" value="NOT_ANNOTATED_CDS"/>
    <property type="molecule type" value="Genomic_DNA"/>
</dbReference>
<reference evidence="4" key="1">
    <citation type="submission" date="2013-02" db="EMBL/GenBank/DDBJ databases">
        <authorList>
            <person name="Hughes D."/>
        </authorList>
    </citation>
    <scope>NUCLEOTIDE SEQUENCE</scope>
    <source>
        <strain>Durham</strain>
        <strain evidence="4">NC isolate 2 -- Noor lab</strain>
    </source>
</reference>
<keyword evidence="1" id="KW-0175">Coiled coil</keyword>
<dbReference type="GO" id="GO:0006406">
    <property type="term" value="P:mRNA export from nucleus"/>
    <property type="evidence" value="ECO:0007669"/>
    <property type="project" value="TreeGrafter"/>
</dbReference>
<dbReference type="Proteomes" id="UP000015102">
    <property type="component" value="Unassembled WGS sequence"/>
</dbReference>
<dbReference type="AlphaFoldDB" id="T1GL94"/>
<proteinExistence type="predicted"/>
<feature type="coiled-coil region" evidence="1">
    <location>
        <begin position="147"/>
        <end position="174"/>
    </location>
</feature>
<dbReference type="Gene3D" id="1.20.5.340">
    <property type="match status" value="1"/>
</dbReference>
<dbReference type="GO" id="GO:1901673">
    <property type="term" value="P:regulation of mitotic spindle assembly"/>
    <property type="evidence" value="ECO:0007669"/>
    <property type="project" value="TreeGrafter"/>
</dbReference>
<name>T1GL94_MEGSC</name>
<feature type="coiled-coil region" evidence="1">
    <location>
        <begin position="229"/>
        <end position="263"/>
    </location>
</feature>
<dbReference type="GO" id="GO:0006606">
    <property type="term" value="P:protein import into nucleus"/>
    <property type="evidence" value="ECO:0007669"/>
    <property type="project" value="InterPro"/>
</dbReference>
<reference evidence="3" key="2">
    <citation type="submission" date="2015-06" db="UniProtKB">
        <authorList>
            <consortium name="EnsemblMetazoa"/>
        </authorList>
    </citation>
    <scope>IDENTIFICATION</scope>
</reference>
<dbReference type="GO" id="GO:0034399">
    <property type="term" value="C:nuclear periphery"/>
    <property type="evidence" value="ECO:0007669"/>
    <property type="project" value="UniProtKB-ARBA"/>
</dbReference>
<evidence type="ECO:0000256" key="1">
    <source>
        <dbReference type="SAM" id="Coils"/>
    </source>
</evidence>
<dbReference type="Pfam" id="PF07926">
    <property type="entry name" value="TPR_MLP1_2"/>
    <property type="match status" value="1"/>
</dbReference>
<dbReference type="OMA" id="TYMSENT"/>
<evidence type="ECO:0000259" key="2">
    <source>
        <dbReference type="Pfam" id="PF07926"/>
    </source>
</evidence>
<sequence>MEIRNLREQNKTVANNLQSAEQKYAHEMMLHSADIQELSKMKEEFSKLQEKLSTSTISDTTKDLYEESKKLWDESKKLLEQEKIELEKRIEDLDHQNTVLHDQLQAWSAKQMAEIEDAKAESEIVTAYKHGEILRKVEMLNAVTDSNRVLREERDTLTSKVKDLSDQLTLAEDEIVPLKEKNRELSTKVDTYMSENTSLRSEAARWRQRANTVLNNKNSEEFKQITTERDNLLKMLNTEKEILKQVNDELQELKSQRTNASYKTFNFDWSYSRKKYQ</sequence>
<dbReference type="STRING" id="36166.T1GL94"/>
<accession>T1GL94</accession>
<evidence type="ECO:0000313" key="3">
    <source>
        <dbReference type="EnsemblMetazoa" id="MESCA004292-PA"/>
    </source>
</evidence>
<dbReference type="PANTHER" id="PTHR18898:SF2">
    <property type="entry name" value="NUCLEOPROTEIN TPR"/>
    <property type="match status" value="1"/>
</dbReference>
<feature type="domain" description="Nucleoprotein TPR/MLP1-2" evidence="2">
    <location>
        <begin position="3"/>
        <end position="106"/>
    </location>
</feature>
<dbReference type="HOGENOM" id="CLU_1005731_0_0_1"/>
<dbReference type="EMBL" id="CAQQ02034219">
    <property type="status" value="NOT_ANNOTATED_CDS"/>
    <property type="molecule type" value="Genomic_DNA"/>
</dbReference>
<keyword evidence="4" id="KW-1185">Reference proteome</keyword>
<dbReference type="GO" id="GO:0017056">
    <property type="term" value="F:structural constituent of nuclear pore"/>
    <property type="evidence" value="ECO:0007669"/>
    <property type="project" value="TreeGrafter"/>
</dbReference>
<dbReference type="InterPro" id="IPR012929">
    <property type="entry name" value="Nucleoprot-TPR/MLP1-2_dom"/>
</dbReference>
<protein>
    <recommendedName>
        <fullName evidence="2">Nucleoprotein TPR/MLP1-2 domain-containing protein</fullName>
    </recommendedName>
</protein>
<feature type="coiled-coil region" evidence="1">
    <location>
        <begin position="69"/>
        <end position="103"/>
    </location>
</feature>
<dbReference type="EMBL" id="CAQQ02034220">
    <property type="status" value="NOT_ANNOTATED_CDS"/>
    <property type="molecule type" value="Genomic_DNA"/>
</dbReference>